<gene>
    <name evidence="1" type="ORF">H1P_180015</name>
</gene>
<dbReference type="Proteomes" id="UP000320055">
    <property type="component" value="Unassembled WGS sequence"/>
</dbReference>
<protein>
    <submittedName>
        <fullName evidence="1">Uncharacterized protein</fullName>
    </submittedName>
</protein>
<proteinExistence type="predicted"/>
<evidence type="ECO:0000313" key="1">
    <source>
        <dbReference type="EMBL" id="VEP13033.1"/>
    </source>
</evidence>
<reference evidence="1 2" key="1">
    <citation type="submission" date="2019-01" db="EMBL/GenBank/DDBJ databases">
        <authorList>
            <person name="Brito A."/>
        </authorList>
    </citation>
    <scope>NUCLEOTIDE SEQUENCE [LARGE SCALE GENOMIC DNA]</scope>
    <source>
        <strain evidence="1">1</strain>
    </source>
</reference>
<evidence type="ECO:0000313" key="2">
    <source>
        <dbReference type="Proteomes" id="UP000320055"/>
    </source>
</evidence>
<organism evidence="1 2">
    <name type="scientific">Hyella patelloides LEGE 07179</name>
    <dbReference type="NCBI Taxonomy" id="945734"/>
    <lineage>
        <taxon>Bacteria</taxon>
        <taxon>Bacillati</taxon>
        <taxon>Cyanobacteriota</taxon>
        <taxon>Cyanophyceae</taxon>
        <taxon>Pleurocapsales</taxon>
        <taxon>Hyellaceae</taxon>
        <taxon>Hyella</taxon>
    </lineage>
</organism>
<keyword evidence="2" id="KW-1185">Reference proteome</keyword>
<dbReference type="EMBL" id="CAACVJ010000090">
    <property type="protein sequence ID" value="VEP13033.1"/>
    <property type="molecule type" value="Genomic_DNA"/>
</dbReference>
<dbReference type="AlphaFoldDB" id="A0A563VNX5"/>
<dbReference type="RefSeq" id="WP_144864341.1">
    <property type="nucleotide sequence ID" value="NZ_LR213779.1"/>
</dbReference>
<accession>A0A563VNX5</accession>
<name>A0A563VNX5_9CYAN</name>
<sequence length="61" mass="6938">MLLNFSRIISSKLLQVEDLFNLEQIGRYFGGAYTLSPDGKMLAHVVQRAKATTKNHKQVFL</sequence>